<dbReference type="Proteomes" id="UP000006591">
    <property type="component" value="Chromosome 3"/>
</dbReference>
<dbReference type="Gramene" id="ONIVA03G17110.1">
    <property type="protein sequence ID" value="ONIVA03G17110.1"/>
    <property type="gene ID" value="ONIVA03G17110"/>
</dbReference>
<organism evidence="2">
    <name type="scientific">Oryza nivara</name>
    <name type="common">Indian wild rice</name>
    <name type="synonym">Oryza sativa f. spontanea</name>
    <dbReference type="NCBI Taxonomy" id="4536"/>
    <lineage>
        <taxon>Eukaryota</taxon>
        <taxon>Viridiplantae</taxon>
        <taxon>Streptophyta</taxon>
        <taxon>Embryophyta</taxon>
        <taxon>Tracheophyta</taxon>
        <taxon>Spermatophyta</taxon>
        <taxon>Magnoliopsida</taxon>
        <taxon>Liliopsida</taxon>
        <taxon>Poales</taxon>
        <taxon>Poaceae</taxon>
        <taxon>BOP clade</taxon>
        <taxon>Oryzoideae</taxon>
        <taxon>Oryzeae</taxon>
        <taxon>Oryzinae</taxon>
        <taxon>Oryza</taxon>
    </lineage>
</organism>
<proteinExistence type="predicted"/>
<keyword evidence="3" id="KW-1185">Reference proteome</keyword>
<dbReference type="EnsemblPlants" id="ONIVA03G17110.1">
    <property type="protein sequence ID" value="ONIVA03G17110.1"/>
    <property type="gene ID" value="ONIVA03G17110"/>
</dbReference>
<accession>A0A0E0GLX1</accession>
<name>A0A0E0GLX1_ORYNI</name>
<reference evidence="2" key="1">
    <citation type="submission" date="2015-04" db="UniProtKB">
        <authorList>
            <consortium name="EnsemblPlants"/>
        </authorList>
    </citation>
    <scope>IDENTIFICATION</scope>
    <source>
        <strain evidence="2">SL10</strain>
    </source>
</reference>
<reference evidence="2" key="2">
    <citation type="submission" date="2018-04" db="EMBL/GenBank/DDBJ databases">
        <title>OnivRS2 (Oryza nivara Reference Sequence Version 2).</title>
        <authorList>
            <person name="Zhang J."/>
            <person name="Kudrna D."/>
            <person name="Lee S."/>
            <person name="Talag J."/>
            <person name="Rajasekar S."/>
            <person name="Welchert J."/>
            <person name="Hsing Y.-I."/>
            <person name="Wing R.A."/>
        </authorList>
    </citation>
    <scope>NUCLEOTIDE SEQUENCE [LARGE SCALE GENOMIC DNA]</scope>
    <source>
        <strain evidence="2">SL10</strain>
    </source>
</reference>
<feature type="compositionally biased region" description="Basic and acidic residues" evidence="1">
    <location>
        <begin position="1"/>
        <end position="16"/>
    </location>
</feature>
<sequence>MRGYIHDTRGEDEGRRPRSPPSSAPHGDPLHHALELAEVDAAVAVAVDVADHLLHRGEVPGLGEAELLEHGLQLGGGDEAVAVLVEHPERLLHVALVVVLPLLPGLLLLDGAEERVAERAVECLEVAEAEPRGARGDVAPDRGLQPRAVGAEAERVERGRHLVERDLAVAVAVEQVEHPAQPQRVQAAVPEAERRRGLPRQRRLCGDASCVHLARFPWRLHLSSRGVY</sequence>
<protein>
    <submittedName>
        <fullName evidence="2">Uncharacterized protein</fullName>
    </submittedName>
</protein>
<evidence type="ECO:0000256" key="1">
    <source>
        <dbReference type="SAM" id="MobiDB-lite"/>
    </source>
</evidence>
<evidence type="ECO:0000313" key="2">
    <source>
        <dbReference type="EnsemblPlants" id="ONIVA03G17110.1"/>
    </source>
</evidence>
<feature type="region of interest" description="Disordered" evidence="1">
    <location>
        <begin position="1"/>
        <end position="29"/>
    </location>
</feature>
<evidence type="ECO:0000313" key="3">
    <source>
        <dbReference type="Proteomes" id="UP000006591"/>
    </source>
</evidence>
<dbReference type="HOGENOM" id="CLU_1216438_0_0_1"/>
<dbReference type="AlphaFoldDB" id="A0A0E0GLX1"/>